<dbReference type="Proteomes" id="UP001177592">
    <property type="component" value="Chromosome"/>
</dbReference>
<proteinExistence type="predicted"/>
<keyword evidence="5" id="KW-1185">Reference proteome</keyword>
<dbReference type="KEGG" id="ans:ArsFIN_25920"/>
<dbReference type="EMBL" id="CP038613">
    <property type="protein sequence ID" value="QBY44018.1"/>
    <property type="molecule type" value="Genomic_DNA"/>
</dbReference>
<sequence>MKSELITIDSNQLPVIEWQNVRVVTTETLASGYGTEASNIRMNLSNNKSRFIEGIHYFNVTGEALAHLRVNNIYAQISNKARAITLYTEKGAARMSKIVDTDEAWSFFEKMESAYFNQKSLPSDPTTLGLPNFLDPAESAIAWAEQHKKVQLLGVQVQQLETEIDSLKNLFQVGMTPVQFCKQLNGVNINQVNLFLESRHFLYDAEKDISKAHVWRVHSYARDTYLTESPFIMTNDYGQRQCYKIVLLKKGASWLYNQYLKSKLPMKKEWNGEFTHDKYSQVA</sequence>
<name>A0A4P7L281_9GAMM</name>
<protein>
    <submittedName>
        <fullName evidence="2">ORF6N domain protein</fullName>
    </submittedName>
    <submittedName>
        <fullName evidence="3">ORF6N domain-containing protein</fullName>
    </submittedName>
</protein>
<evidence type="ECO:0000313" key="3">
    <source>
        <dbReference type="EMBL" id="WGM04333.1"/>
    </source>
</evidence>
<reference evidence="2 4" key="1">
    <citation type="submission" date="2019-03" db="EMBL/GenBank/DDBJ databases">
        <title>Long-read sequencing reveals hyperdense prophage content in a complex bacterial symbiont genome.</title>
        <authorList>
            <person name="Frost C.L."/>
            <person name="Siozios S."/>
            <person name="Nadal-Jimenez P."/>
            <person name="Brockhurst M.A."/>
            <person name="King K.C."/>
            <person name="Darby A.C."/>
            <person name="Hurst G.D.D."/>
        </authorList>
    </citation>
    <scope>NUCLEOTIDE SEQUENCE [LARGE SCALE GENOMIC DNA]</scope>
    <source>
        <strain evidence="2 4">FIN</strain>
    </source>
</reference>
<organism evidence="2 4">
    <name type="scientific">Arsenophonus nasoniae</name>
    <name type="common">son-killer infecting Nasonia vitripennis</name>
    <dbReference type="NCBI Taxonomy" id="638"/>
    <lineage>
        <taxon>Bacteria</taxon>
        <taxon>Pseudomonadati</taxon>
        <taxon>Pseudomonadota</taxon>
        <taxon>Gammaproteobacteria</taxon>
        <taxon>Enterobacterales</taxon>
        <taxon>Morganellaceae</taxon>
        <taxon>Arsenophonus</taxon>
    </lineage>
</organism>
<evidence type="ECO:0000313" key="4">
    <source>
        <dbReference type="Proteomes" id="UP000295134"/>
    </source>
</evidence>
<dbReference type="GeneID" id="96877623"/>
<evidence type="ECO:0000313" key="5">
    <source>
        <dbReference type="Proteomes" id="UP001177592"/>
    </source>
</evidence>
<evidence type="ECO:0000259" key="1">
    <source>
        <dbReference type="Pfam" id="PF10543"/>
    </source>
</evidence>
<dbReference type="Pfam" id="PF10543">
    <property type="entry name" value="ORF6N"/>
    <property type="match status" value="1"/>
</dbReference>
<accession>A0A4P7L281</accession>
<dbReference type="EMBL" id="CP123523">
    <property type="protein sequence ID" value="WGM04333.1"/>
    <property type="molecule type" value="Genomic_DNA"/>
</dbReference>
<dbReference type="Proteomes" id="UP000295134">
    <property type="component" value="Chromosome"/>
</dbReference>
<reference evidence="3" key="2">
    <citation type="submission" date="2023-04" db="EMBL/GenBank/DDBJ databases">
        <title>Genome dynamics across the evolutionary transition to endosymbiosis.</title>
        <authorList>
            <person name="Siozios S."/>
            <person name="Nadal-Jimenez P."/>
            <person name="Azagi T."/>
            <person name="Sprong H."/>
            <person name="Frost C.L."/>
            <person name="Parratt S.R."/>
            <person name="Taylor G."/>
            <person name="Brettell L."/>
            <person name="Lew K.C."/>
            <person name="Croft L."/>
            <person name="King K.C."/>
            <person name="Brockhurst M.A."/>
            <person name="Hypsa V."/>
            <person name="Novakova E."/>
            <person name="Darby A.C."/>
            <person name="Hurst G.D.D."/>
        </authorList>
    </citation>
    <scope>NUCLEOTIDE SEQUENCE</scope>
    <source>
        <strain evidence="3">ANv_CAN</strain>
    </source>
</reference>
<feature type="domain" description="KilA-N DNA-binding" evidence="1">
    <location>
        <begin position="14"/>
        <end position="98"/>
    </location>
</feature>
<evidence type="ECO:0000313" key="2">
    <source>
        <dbReference type="EMBL" id="QBY44018.1"/>
    </source>
</evidence>
<dbReference type="RefSeq" id="WP_135677756.1">
    <property type="nucleotide sequence ID" value="NZ_CP038613.1"/>
</dbReference>
<gene>
    <name evidence="2" type="ORF">ArsFIN_25920</name>
    <name evidence="3" type="ORF">QE258_11855</name>
</gene>
<dbReference type="InterPro" id="IPR018873">
    <property type="entry name" value="KilA-N_DNA-bd_domain"/>
</dbReference>
<dbReference type="AlphaFoldDB" id="A0A4P7L281"/>